<reference evidence="2 3" key="1">
    <citation type="submission" date="2019-05" db="EMBL/GenBank/DDBJ databases">
        <title>Another draft genome of Portunus trituberculatus and its Hox gene families provides insights of decapod evolution.</title>
        <authorList>
            <person name="Jeong J.-H."/>
            <person name="Song I."/>
            <person name="Kim S."/>
            <person name="Choi T."/>
            <person name="Kim D."/>
            <person name="Ryu S."/>
            <person name="Kim W."/>
        </authorList>
    </citation>
    <scope>NUCLEOTIDE SEQUENCE [LARGE SCALE GENOMIC DNA]</scope>
    <source>
        <tissue evidence="2">Muscle</tissue>
    </source>
</reference>
<protein>
    <submittedName>
        <fullName evidence="2">Uncharacterized protein</fullName>
    </submittedName>
</protein>
<sequence length="99" mass="11504">MEGRREIGRAGRQEGGRQREKGRIDENKTRRKCRFFSLLLDFLLPSPPGRLTFQRGVDASCPVKRRRDDKKGGEEMLWTADKVGGERVMRSGKRRSREN</sequence>
<gene>
    <name evidence="2" type="ORF">E2C01_091222</name>
</gene>
<evidence type="ECO:0000256" key="1">
    <source>
        <dbReference type="SAM" id="MobiDB-lite"/>
    </source>
</evidence>
<accession>A0A5B7JME7</accession>
<feature type="compositionally biased region" description="Basic residues" evidence="1">
    <location>
        <begin position="90"/>
        <end position="99"/>
    </location>
</feature>
<dbReference type="AlphaFoldDB" id="A0A5B7JME7"/>
<name>A0A5B7JME7_PORTR</name>
<dbReference type="EMBL" id="VSRR010104198">
    <property type="protein sequence ID" value="MPC95989.1"/>
    <property type="molecule type" value="Genomic_DNA"/>
</dbReference>
<feature type="region of interest" description="Disordered" evidence="1">
    <location>
        <begin position="64"/>
        <end position="99"/>
    </location>
</feature>
<evidence type="ECO:0000313" key="2">
    <source>
        <dbReference type="EMBL" id="MPC95989.1"/>
    </source>
</evidence>
<comment type="caution">
    <text evidence="2">The sequence shown here is derived from an EMBL/GenBank/DDBJ whole genome shotgun (WGS) entry which is preliminary data.</text>
</comment>
<dbReference type="Proteomes" id="UP000324222">
    <property type="component" value="Unassembled WGS sequence"/>
</dbReference>
<proteinExistence type="predicted"/>
<organism evidence="2 3">
    <name type="scientific">Portunus trituberculatus</name>
    <name type="common">Swimming crab</name>
    <name type="synonym">Neptunus trituberculatus</name>
    <dbReference type="NCBI Taxonomy" id="210409"/>
    <lineage>
        <taxon>Eukaryota</taxon>
        <taxon>Metazoa</taxon>
        <taxon>Ecdysozoa</taxon>
        <taxon>Arthropoda</taxon>
        <taxon>Crustacea</taxon>
        <taxon>Multicrustacea</taxon>
        <taxon>Malacostraca</taxon>
        <taxon>Eumalacostraca</taxon>
        <taxon>Eucarida</taxon>
        <taxon>Decapoda</taxon>
        <taxon>Pleocyemata</taxon>
        <taxon>Brachyura</taxon>
        <taxon>Eubrachyura</taxon>
        <taxon>Portunoidea</taxon>
        <taxon>Portunidae</taxon>
        <taxon>Portuninae</taxon>
        <taxon>Portunus</taxon>
    </lineage>
</organism>
<keyword evidence="3" id="KW-1185">Reference proteome</keyword>
<feature type="region of interest" description="Disordered" evidence="1">
    <location>
        <begin position="1"/>
        <end position="26"/>
    </location>
</feature>
<evidence type="ECO:0000313" key="3">
    <source>
        <dbReference type="Proteomes" id="UP000324222"/>
    </source>
</evidence>